<name>A0ABT6NA57_9FIRM</name>
<comment type="caution">
    <text evidence="2">The sequence shown here is derived from an EMBL/GenBank/DDBJ whole genome shotgun (WGS) entry which is preliminary data.</text>
</comment>
<dbReference type="PANTHER" id="PTHR41771:SF1">
    <property type="entry name" value="MEMBRANE PROTEIN"/>
    <property type="match status" value="1"/>
</dbReference>
<feature type="transmembrane region" description="Helical" evidence="1">
    <location>
        <begin position="167"/>
        <end position="187"/>
    </location>
</feature>
<dbReference type="PANTHER" id="PTHR41771">
    <property type="entry name" value="MEMBRANE PROTEIN-RELATED"/>
    <property type="match status" value="1"/>
</dbReference>
<feature type="transmembrane region" description="Helical" evidence="1">
    <location>
        <begin position="328"/>
        <end position="346"/>
    </location>
</feature>
<accession>A0ABT6NA57</accession>
<feature type="transmembrane region" description="Helical" evidence="1">
    <location>
        <begin position="269"/>
        <end position="290"/>
    </location>
</feature>
<dbReference type="EMBL" id="JARYZI010000002">
    <property type="protein sequence ID" value="MDH8677290.1"/>
    <property type="molecule type" value="Genomic_DNA"/>
</dbReference>
<feature type="transmembrane region" description="Helical" evidence="1">
    <location>
        <begin position="193"/>
        <end position="214"/>
    </location>
</feature>
<keyword evidence="1" id="KW-1133">Transmembrane helix</keyword>
<dbReference type="Pfam" id="PF07907">
    <property type="entry name" value="YibE_F"/>
    <property type="match status" value="1"/>
</dbReference>
<evidence type="ECO:0000256" key="1">
    <source>
        <dbReference type="SAM" id="Phobius"/>
    </source>
</evidence>
<reference evidence="2 3" key="1">
    <citation type="submission" date="2023-04" db="EMBL/GenBank/DDBJ databases">
        <title>Fusibacter bizertensis strain WBS, isolated from littoral bottom sediments of the Arctic seas - biochemical and genomic analysis.</title>
        <authorList>
            <person name="Brioukhanov A.L."/>
        </authorList>
    </citation>
    <scope>NUCLEOTIDE SEQUENCE [LARGE SCALE GENOMIC DNA]</scope>
    <source>
        <strain evidence="2 3">WBS</strain>
    </source>
</reference>
<dbReference type="RefSeq" id="WP_281093101.1">
    <property type="nucleotide sequence ID" value="NZ_JARYZI010000002.1"/>
</dbReference>
<dbReference type="InterPro" id="IPR012507">
    <property type="entry name" value="YibE_F"/>
</dbReference>
<keyword evidence="3" id="KW-1185">Reference proteome</keyword>
<evidence type="ECO:0000313" key="2">
    <source>
        <dbReference type="EMBL" id="MDH8677290.1"/>
    </source>
</evidence>
<proteinExistence type="predicted"/>
<keyword evidence="1" id="KW-0472">Membrane</keyword>
<gene>
    <name evidence="2" type="ORF">QE109_03970</name>
</gene>
<keyword evidence="1" id="KW-0812">Transmembrane</keyword>
<organism evidence="2 3">
    <name type="scientific">Fusibacter bizertensis</name>
    <dbReference type="NCBI Taxonomy" id="1488331"/>
    <lineage>
        <taxon>Bacteria</taxon>
        <taxon>Bacillati</taxon>
        <taxon>Bacillota</taxon>
        <taxon>Clostridia</taxon>
        <taxon>Eubacteriales</taxon>
        <taxon>Eubacteriales Family XII. Incertae Sedis</taxon>
        <taxon>Fusibacter</taxon>
    </lineage>
</organism>
<feature type="transmembrane region" description="Helical" evidence="1">
    <location>
        <begin position="139"/>
        <end position="160"/>
    </location>
</feature>
<protein>
    <submittedName>
        <fullName evidence="2">YibE/F family protein</fullName>
    </submittedName>
</protein>
<feature type="transmembrane region" description="Helical" evidence="1">
    <location>
        <begin position="17"/>
        <end position="37"/>
    </location>
</feature>
<evidence type="ECO:0000313" key="3">
    <source>
        <dbReference type="Proteomes" id="UP001158045"/>
    </source>
</evidence>
<feature type="transmembrane region" description="Helical" evidence="1">
    <location>
        <begin position="366"/>
        <end position="389"/>
    </location>
</feature>
<sequence>MAKVIVKGKKKKKEYGGLYFLVILVSVLMIFVGNKIASKNMFELNAENQMNVERAVVTEIVDVIQDDLDTNEGINFLSKDILFKAKFSSGDSKGNTVDVLQSLNNYLKVLPKEIEVGDKILLYEADNEYYGTNWVFGEYYRTNILIVLGVIFAVLLLIFGGTKGLQTLFSLILTIMAIFFVFIPAVLSGFNIYLWSMLICVFIVVMTLVVVSGINQKTMAAIIGCMSGIILSAVLVLVMDLFLKLTGVVDEASVYLLLMNPDHPVDLKGVIFGAILIGAMGAVMDVSMSISSSLYEMKEKYAAHSFAQLFSSGMTIGKDIMGTMANTLVLAYIGSSLSTVLLLITYNPSLLDLMNREMVVIEILQAIIGSLGILMTLPLTAMVSGFLYSRGNNRNHLKRRV</sequence>
<dbReference type="Proteomes" id="UP001158045">
    <property type="component" value="Unassembled WGS sequence"/>
</dbReference>
<feature type="transmembrane region" description="Helical" evidence="1">
    <location>
        <begin position="221"/>
        <end position="249"/>
    </location>
</feature>